<keyword evidence="3" id="KW-1185">Reference proteome</keyword>
<proteinExistence type="predicted"/>
<evidence type="ECO:0000256" key="1">
    <source>
        <dbReference type="SAM" id="MobiDB-lite"/>
    </source>
</evidence>
<dbReference type="Proteomes" id="UP000053611">
    <property type="component" value="Unassembled WGS sequence"/>
</dbReference>
<evidence type="ECO:0000313" key="2">
    <source>
        <dbReference type="EMBL" id="KLT42602.1"/>
    </source>
</evidence>
<sequence>MARGRLRRVIGICVRASRSATPTTTPVGSLARRSSPHTTAVQAPPTGSTWSHFQLPSSLRATPHIRLPLPVFTAPTNVSKFPLAASPTPTKSHLRLRQPSAPRLPAPTTLASSVCSPNITSSTATGVFTHTRSASVALAAVESAPDLPPASSLIRTPTTSPLGVTFFPPFTPKRPILRRFVAGILKISGKAPRENVSNSMGTLSTTVAPGGSKSWWSRTQSWLEGVSSLEASPTQTLSASEATEDDWHSTSSENGSEEWWGPGPPETPCPVRHGRPLLHAPHQRHARSHSTPELQKLIRRPPPRTPFRRFSPTITPPVCNLVRDMSLLSPVHFRHGYVVVPGTPPSPSPAPPRRRRQYPPIQAPSPSIIKRFWK</sequence>
<evidence type="ECO:0000313" key="3">
    <source>
        <dbReference type="Proteomes" id="UP000053611"/>
    </source>
</evidence>
<reference evidence="2 3" key="1">
    <citation type="submission" date="2015-03" db="EMBL/GenBank/DDBJ databases">
        <title>Genomics and transcriptomics of the oil-accumulating basidiomycete yeast T. oleaginosus allow insights into substrate utilization and the diverse evolutionary trajectories of mating systems in fungi.</title>
        <authorList>
            <consortium name="DOE Joint Genome Institute"/>
            <person name="Kourist R."/>
            <person name="Kracht O."/>
            <person name="Bracharz F."/>
            <person name="Lipzen A."/>
            <person name="Nolan M."/>
            <person name="Ohm R."/>
            <person name="Grigoriev I."/>
            <person name="Sun S."/>
            <person name="Heitman J."/>
            <person name="Bruck T."/>
            <person name="Nowrousian M."/>
        </authorList>
    </citation>
    <scope>NUCLEOTIDE SEQUENCE [LARGE SCALE GENOMIC DNA]</scope>
    <source>
        <strain evidence="2 3">IBC0246</strain>
    </source>
</reference>
<feature type="region of interest" description="Disordered" evidence="1">
    <location>
        <begin position="280"/>
        <end position="311"/>
    </location>
</feature>
<dbReference type="GeneID" id="28988024"/>
<feature type="compositionally biased region" description="Pro residues" evidence="1">
    <location>
        <begin position="342"/>
        <end position="351"/>
    </location>
</feature>
<dbReference type="AlphaFoldDB" id="A0A0J0XNE9"/>
<feature type="compositionally biased region" description="Polar residues" evidence="1">
    <location>
        <begin position="229"/>
        <end position="241"/>
    </location>
</feature>
<organism evidence="2 3">
    <name type="scientific">Cutaneotrichosporon oleaginosum</name>
    <dbReference type="NCBI Taxonomy" id="879819"/>
    <lineage>
        <taxon>Eukaryota</taxon>
        <taxon>Fungi</taxon>
        <taxon>Dikarya</taxon>
        <taxon>Basidiomycota</taxon>
        <taxon>Agaricomycotina</taxon>
        <taxon>Tremellomycetes</taxon>
        <taxon>Trichosporonales</taxon>
        <taxon>Trichosporonaceae</taxon>
        <taxon>Cutaneotrichosporon</taxon>
    </lineage>
</organism>
<feature type="compositionally biased region" description="Polar residues" evidence="1">
    <location>
        <begin position="36"/>
        <end position="49"/>
    </location>
</feature>
<accession>A0A0J0XNE9</accession>
<gene>
    <name evidence="2" type="ORF">CC85DRAFT_80004</name>
</gene>
<feature type="compositionally biased region" description="Low complexity" evidence="1">
    <location>
        <begin position="249"/>
        <end position="261"/>
    </location>
</feature>
<dbReference type="EMBL" id="KQ087203">
    <property type="protein sequence ID" value="KLT42602.1"/>
    <property type="molecule type" value="Genomic_DNA"/>
</dbReference>
<feature type="region of interest" description="Disordered" evidence="1">
    <location>
        <begin position="20"/>
        <end position="49"/>
    </location>
</feature>
<name>A0A0J0XNE9_9TREE</name>
<dbReference type="RefSeq" id="XP_018279093.1">
    <property type="nucleotide sequence ID" value="XM_018427421.1"/>
</dbReference>
<feature type="region of interest" description="Disordered" evidence="1">
    <location>
        <begin position="227"/>
        <end position="264"/>
    </location>
</feature>
<feature type="region of interest" description="Disordered" evidence="1">
    <location>
        <begin position="338"/>
        <end position="367"/>
    </location>
</feature>
<protein>
    <submittedName>
        <fullName evidence="2">Uncharacterized protein</fullName>
    </submittedName>
</protein>